<dbReference type="Pfam" id="PF02655">
    <property type="entry name" value="ATP-grasp_3"/>
    <property type="match status" value="1"/>
</dbReference>
<dbReference type="InterPro" id="IPR016677">
    <property type="entry name" value="UCP016817_carboligase"/>
</dbReference>
<evidence type="ECO:0000313" key="4">
    <source>
        <dbReference type="Proteomes" id="UP000622707"/>
    </source>
</evidence>
<name>A0ABS1JLM4_9BURK</name>
<comment type="caution">
    <text evidence="3">The sequence shown here is derived from an EMBL/GenBank/DDBJ whole genome shotgun (WGS) entry which is preliminary data.</text>
</comment>
<dbReference type="Gene3D" id="3.30.470.20">
    <property type="entry name" value="ATP-grasp fold, B domain"/>
    <property type="match status" value="1"/>
</dbReference>
<evidence type="ECO:0000313" key="3">
    <source>
        <dbReference type="EMBL" id="MBL0424695.1"/>
    </source>
</evidence>
<dbReference type="RefSeq" id="WP_201687933.1">
    <property type="nucleotide sequence ID" value="NZ_JAEQND010000003.1"/>
</dbReference>
<feature type="domain" description="ATP-grasp" evidence="2">
    <location>
        <begin position="219"/>
        <end position="284"/>
    </location>
</feature>
<dbReference type="PIRSF" id="PIRSF016817">
    <property type="entry name" value="UCP016817_carboligase"/>
    <property type="match status" value="1"/>
</dbReference>
<gene>
    <name evidence="3" type="ORF">JI746_06195</name>
</gene>
<keyword evidence="1" id="KW-0547">Nucleotide-binding</keyword>
<dbReference type="SUPFAM" id="SSF56059">
    <property type="entry name" value="Glutathione synthetase ATP-binding domain-like"/>
    <property type="match status" value="1"/>
</dbReference>
<organism evidence="3 4">
    <name type="scientific">Ramlibacter alkalitolerans</name>
    <dbReference type="NCBI Taxonomy" id="2039631"/>
    <lineage>
        <taxon>Bacteria</taxon>
        <taxon>Pseudomonadati</taxon>
        <taxon>Pseudomonadota</taxon>
        <taxon>Betaproteobacteria</taxon>
        <taxon>Burkholderiales</taxon>
        <taxon>Comamonadaceae</taxon>
        <taxon>Ramlibacter</taxon>
    </lineage>
</organism>
<dbReference type="PROSITE" id="PS50975">
    <property type="entry name" value="ATP_GRASP"/>
    <property type="match status" value="1"/>
</dbReference>
<reference evidence="3 4" key="1">
    <citation type="journal article" date="2017" name="Int. J. Syst. Evol. Microbiol.">
        <title>Ramlibacter alkalitolerans sp. nov., alkali-tolerant bacterium isolated from soil of ginseng.</title>
        <authorList>
            <person name="Lee D.H."/>
            <person name="Cha C.J."/>
        </authorList>
    </citation>
    <scope>NUCLEOTIDE SEQUENCE [LARGE SCALE GENOMIC DNA]</scope>
    <source>
        <strain evidence="3 4">KACC 19305</strain>
    </source>
</reference>
<dbReference type="Proteomes" id="UP000622707">
    <property type="component" value="Unassembled WGS sequence"/>
</dbReference>
<evidence type="ECO:0000256" key="1">
    <source>
        <dbReference type="PROSITE-ProRule" id="PRU00409"/>
    </source>
</evidence>
<evidence type="ECO:0000259" key="2">
    <source>
        <dbReference type="PROSITE" id="PS50975"/>
    </source>
</evidence>
<proteinExistence type="predicted"/>
<keyword evidence="1" id="KW-0067">ATP-binding</keyword>
<dbReference type="InterPro" id="IPR003806">
    <property type="entry name" value="ATP-grasp_PylC-type"/>
</dbReference>
<sequence>MAATVVVAGLSARVLAESARQAGWQVIALDLFGDADTRRAGLRWHRIGDPGTCTIEPALLRHALHLAAGERGAIGWVAGSGFEAAPELLQARIPGLPFLGMAGAALRAVREPASFFGRLDRLGLPHPEVAFEPPASPEGWLAKSAAGCGGWHIRPAREGASGPPVYWQRVHPGEPMSALFLADGAQARLVALNRLIVRPLGALPYVYAGAVGPVHDAALARELEQALAALVPAFGLRGLASLDFLAHAGRAWLLEINARPSATMALHGDTWPDGLLQAHVQALAGALPAAAPAHPAGVRGCLTVFAGRECRVGLSLAAELAQSPACHDLPPPGLRFGPGEPVCTVSAAAADEDAVLAGLEARARGVLRRLSPCEELVA</sequence>
<dbReference type="InterPro" id="IPR011761">
    <property type="entry name" value="ATP-grasp"/>
</dbReference>
<protein>
    <submittedName>
        <fullName evidence="3">ATP-grasp domain-containing protein</fullName>
    </submittedName>
</protein>
<accession>A0ABS1JLM4</accession>
<dbReference type="EMBL" id="JAEQND010000003">
    <property type="protein sequence ID" value="MBL0424695.1"/>
    <property type="molecule type" value="Genomic_DNA"/>
</dbReference>
<keyword evidence="4" id="KW-1185">Reference proteome</keyword>